<feature type="compositionally biased region" description="Acidic residues" evidence="1">
    <location>
        <begin position="70"/>
        <end position="83"/>
    </location>
</feature>
<feature type="region of interest" description="Disordered" evidence="1">
    <location>
        <begin position="69"/>
        <end position="89"/>
    </location>
</feature>
<protein>
    <submittedName>
        <fullName evidence="2">Uncharacterized protein</fullName>
    </submittedName>
</protein>
<comment type="caution">
    <text evidence="2">The sequence shown here is derived from an EMBL/GenBank/DDBJ whole genome shotgun (WGS) entry which is preliminary data.</text>
</comment>
<dbReference type="Proteomes" id="UP000760494">
    <property type="component" value="Unassembled WGS sequence"/>
</dbReference>
<evidence type="ECO:0000256" key="1">
    <source>
        <dbReference type="SAM" id="MobiDB-lite"/>
    </source>
</evidence>
<accession>A0A2H3RG31</accession>
<name>A0A2H3RG31_FUSFU</name>
<evidence type="ECO:0000313" key="3">
    <source>
        <dbReference type="Proteomes" id="UP000760494"/>
    </source>
</evidence>
<sequence>MASPIFSQHLDMFPLLPGCSIANKSRYLIVPMSLSTSTLSVGHALLLADFTQGARPGFLLSSEYLKAGDDADDDHTEGSEPNDEISQATVPLTQYKLTLGTGAKKKLQDYPLCWDMEKKKKKKKEEGERGKE</sequence>
<reference evidence="2" key="1">
    <citation type="submission" date="2019-05" db="EMBL/GenBank/DDBJ databases">
        <authorList>
            <person name="Piombo E."/>
        </authorList>
    </citation>
    <scope>NUCLEOTIDE SEQUENCE</scope>
    <source>
        <strain evidence="2">C2S</strain>
    </source>
</reference>
<dbReference type="EMBL" id="CABFJX010000223">
    <property type="protein sequence ID" value="VTT67849.1"/>
    <property type="molecule type" value="Genomic_DNA"/>
</dbReference>
<gene>
    <name evidence="2" type="ORF">C2S_941</name>
</gene>
<evidence type="ECO:0000313" key="2">
    <source>
        <dbReference type="EMBL" id="VTT67849.1"/>
    </source>
</evidence>
<proteinExistence type="predicted"/>
<dbReference type="AlphaFoldDB" id="A0A2H3RG31"/>
<organism evidence="2 3">
    <name type="scientific">Fusarium fujikuroi</name>
    <name type="common">Bakanae and foot rot disease fungus</name>
    <name type="synonym">Gibberella fujikuroi</name>
    <dbReference type="NCBI Taxonomy" id="5127"/>
    <lineage>
        <taxon>Eukaryota</taxon>
        <taxon>Fungi</taxon>
        <taxon>Dikarya</taxon>
        <taxon>Ascomycota</taxon>
        <taxon>Pezizomycotina</taxon>
        <taxon>Sordariomycetes</taxon>
        <taxon>Hypocreomycetidae</taxon>
        <taxon>Hypocreales</taxon>
        <taxon>Nectriaceae</taxon>
        <taxon>Fusarium</taxon>
        <taxon>Fusarium fujikuroi species complex</taxon>
    </lineage>
</organism>